<accession>A0A8K0TEK6</accession>
<dbReference type="InterPro" id="IPR045107">
    <property type="entry name" value="SAC3/GANP/THP3"/>
</dbReference>
<proteinExistence type="predicted"/>
<feature type="compositionally biased region" description="Polar residues" evidence="1">
    <location>
        <begin position="1"/>
        <end position="10"/>
    </location>
</feature>
<dbReference type="GO" id="GO:0006406">
    <property type="term" value="P:mRNA export from nucleus"/>
    <property type="evidence" value="ECO:0007669"/>
    <property type="project" value="TreeGrafter"/>
</dbReference>
<keyword evidence="4" id="KW-1185">Reference proteome</keyword>
<dbReference type="Pfam" id="PF03399">
    <property type="entry name" value="SAC3_GANP"/>
    <property type="match status" value="1"/>
</dbReference>
<feature type="region of interest" description="Disordered" evidence="1">
    <location>
        <begin position="1"/>
        <end position="102"/>
    </location>
</feature>
<feature type="compositionally biased region" description="Polar residues" evidence="1">
    <location>
        <begin position="93"/>
        <end position="102"/>
    </location>
</feature>
<dbReference type="Proteomes" id="UP000813385">
    <property type="component" value="Unassembled WGS sequence"/>
</dbReference>
<dbReference type="EMBL" id="JAGPXD010000003">
    <property type="protein sequence ID" value="KAH7363154.1"/>
    <property type="molecule type" value="Genomic_DNA"/>
</dbReference>
<protein>
    <submittedName>
        <fullName evidence="3">80 kd MCM3-associated protein</fullName>
    </submittedName>
</protein>
<feature type="domain" description="SAC3/GANP/THP3 conserved" evidence="2">
    <location>
        <begin position="215"/>
        <end position="529"/>
    </location>
</feature>
<organism evidence="3 4">
    <name type="scientific">Plectosphaerella cucumerina</name>
    <dbReference type="NCBI Taxonomy" id="40658"/>
    <lineage>
        <taxon>Eukaryota</taxon>
        <taxon>Fungi</taxon>
        <taxon>Dikarya</taxon>
        <taxon>Ascomycota</taxon>
        <taxon>Pezizomycotina</taxon>
        <taxon>Sordariomycetes</taxon>
        <taxon>Hypocreomycetidae</taxon>
        <taxon>Glomerellales</taxon>
        <taxon>Plectosphaerellaceae</taxon>
        <taxon>Plectosphaerella</taxon>
    </lineage>
</organism>
<dbReference type="PANTHER" id="PTHR12436">
    <property type="entry name" value="80 KDA MCM3-ASSOCIATED PROTEIN"/>
    <property type="match status" value="1"/>
</dbReference>
<dbReference type="GO" id="GO:0005737">
    <property type="term" value="C:cytoplasm"/>
    <property type="evidence" value="ECO:0007669"/>
    <property type="project" value="TreeGrafter"/>
</dbReference>
<dbReference type="PANTHER" id="PTHR12436:SF3">
    <property type="entry name" value="GERMINAL-CENTER ASSOCIATED NUCLEAR PROTEIN"/>
    <property type="match status" value="1"/>
</dbReference>
<feature type="compositionally biased region" description="Basic residues" evidence="1">
    <location>
        <begin position="12"/>
        <end position="25"/>
    </location>
</feature>
<gene>
    <name evidence="3" type="ORF">B0T11DRAFT_329156</name>
</gene>
<evidence type="ECO:0000313" key="4">
    <source>
        <dbReference type="Proteomes" id="UP000813385"/>
    </source>
</evidence>
<sequence length="730" mass="82448">MPSKASSSTVCRRPKRRSNHSKRQPNAREPAEPGSLSLDGAGDSRRLKRKQKNANAMSARQSKRRGASPFDGAVSDDNRRQKNNGASDRKKTTASSAQSIVSNGKDFKSKKFAAGAGAARPVSVTYEVNQNAYPTGPLLPFATSIYDQLRSDGIYPPKWPISTNNSVAMAKLREDHKVYRDRARDSLIRANLVDAPGVQKRLEDALVFKGVCEDMCPEMEMITRIIEPDIPSVEKGAATGLAERHKMIKKLARSAAGQETPLPMDVLSVASMRRTLDYLVDNLLRTDSNLPAVHGYLWDRTRALRRDFTFHSEMCAEELEDQVYCYENIIRFHVTALHLLSRKDVRPEEFSEQQELEQLSKTLMSLMSAYETCDAKGVLCENEAEFRAYYGLFFASSPDIQSSFQRGTRSLQAWKDSDTIRTAVSLIEALQTTTSMHGPLGNSPSHAATNMHTSYFRIVESPEVSYTMACFAEIHFGTLRRSILQQAKKAYRRPKVLAKDPTPSLLNSFLRFDTDEEAVDFIEQHGLEFVPNEEAPHDQSRRYLDVTQRLTQPRIRHAFSNNLVEKKRGNRSLPTVIHKTVFEDPSAQGAVKSSDEESFLVSIQQIQRRQSALAREPLCKRKWHSHHQLDPSTIAVPKPSPRLIFWSIVDTQQQQPILICSRLCGHCHASIDNSEPVWSTFQARYKPQSLRPAYPKHQPIQSTASDFRPALWLWRPSSYKSVQSAQWTGI</sequence>
<name>A0A8K0TEK6_9PEZI</name>
<dbReference type="AlphaFoldDB" id="A0A8K0TEK6"/>
<evidence type="ECO:0000259" key="2">
    <source>
        <dbReference type="Pfam" id="PF03399"/>
    </source>
</evidence>
<dbReference type="GO" id="GO:0070390">
    <property type="term" value="C:transcription export complex 2"/>
    <property type="evidence" value="ECO:0007669"/>
    <property type="project" value="TreeGrafter"/>
</dbReference>
<comment type="caution">
    <text evidence="3">The sequence shown here is derived from an EMBL/GenBank/DDBJ whole genome shotgun (WGS) entry which is preliminary data.</text>
</comment>
<evidence type="ECO:0000313" key="3">
    <source>
        <dbReference type="EMBL" id="KAH7363154.1"/>
    </source>
</evidence>
<dbReference type="InterPro" id="IPR005062">
    <property type="entry name" value="SAC3/GANP/THP3_conserved"/>
</dbReference>
<evidence type="ECO:0000256" key="1">
    <source>
        <dbReference type="SAM" id="MobiDB-lite"/>
    </source>
</evidence>
<dbReference type="OrthoDB" id="264795at2759"/>
<reference evidence="3" key="1">
    <citation type="journal article" date="2021" name="Nat. Commun.">
        <title>Genetic determinants of endophytism in the Arabidopsis root mycobiome.</title>
        <authorList>
            <person name="Mesny F."/>
            <person name="Miyauchi S."/>
            <person name="Thiergart T."/>
            <person name="Pickel B."/>
            <person name="Atanasova L."/>
            <person name="Karlsson M."/>
            <person name="Huettel B."/>
            <person name="Barry K.W."/>
            <person name="Haridas S."/>
            <person name="Chen C."/>
            <person name="Bauer D."/>
            <person name="Andreopoulos W."/>
            <person name="Pangilinan J."/>
            <person name="LaButti K."/>
            <person name="Riley R."/>
            <person name="Lipzen A."/>
            <person name="Clum A."/>
            <person name="Drula E."/>
            <person name="Henrissat B."/>
            <person name="Kohler A."/>
            <person name="Grigoriev I.V."/>
            <person name="Martin F.M."/>
            <person name="Hacquard S."/>
        </authorList>
    </citation>
    <scope>NUCLEOTIDE SEQUENCE</scope>
    <source>
        <strain evidence="3">MPI-CAGE-AT-0016</strain>
    </source>
</reference>
<dbReference type="Gene3D" id="1.25.40.990">
    <property type="match status" value="1"/>
</dbReference>